<name>A0A7W9Q6F3_9ACTN</name>
<dbReference type="Proteomes" id="UP000588098">
    <property type="component" value="Unassembled WGS sequence"/>
</dbReference>
<gene>
    <name evidence="1" type="ORF">FHS42_001014</name>
</gene>
<dbReference type="AlphaFoldDB" id="A0A7W9Q6F3"/>
<protein>
    <submittedName>
        <fullName evidence="1">Uncharacterized protein</fullName>
    </submittedName>
</protein>
<keyword evidence="2" id="KW-1185">Reference proteome</keyword>
<dbReference type="EMBL" id="JACHJL010000002">
    <property type="protein sequence ID" value="MBB5933988.1"/>
    <property type="molecule type" value="Genomic_DNA"/>
</dbReference>
<evidence type="ECO:0000313" key="2">
    <source>
        <dbReference type="Proteomes" id="UP000588098"/>
    </source>
</evidence>
<reference evidence="1 2" key="1">
    <citation type="submission" date="2020-08" db="EMBL/GenBank/DDBJ databases">
        <title>Genomic Encyclopedia of Type Strains, Phase III (KMG-III): the genomes of soil and plant-associated and newly described type strains.</title>
        <authorList>
            <person name="Whitman W."/>
        </authorList>
    </citation>
    <scope>NUCLEOTIDE SEQUENCE [LARGE SCALE GENOMIC DNA]</scope>
    <source>
        <strain evidence="1 2">CECT 8305</strain>
    </source>
</reference>
<organism evidence="1 2">
    <name type="scientific">Streptomyces zagrosensis</name>
    <dbReference type="NCBI Taxonomy" id="1042984"/>
    <lineage>
        <taxon>Bacteria</taxon>
        <taxon>Bacillati</taxon>
        <taxon>Actinomycetota</taxon>
        <taxon>Actinomycetes</taxon>
        <taxon>Kitasatosporales</taxon>
        <taxon>Streptomycetaceae</taxon>
        <taxon>Streptomyces</taxon>
    </lineage>
</organism>
<proteinExistence type="predicted"/>
<comment type="caution">
    <text evidence="1">The sequence shown here is derived from an EMBL/GenBank/DDBJ whole genome shotgun (WGS) entry which is preliminary data.</text>
</comment>
<evidence type="ECO:0000313" key="1">
    <source>
        <dbReference type="EMBL" id="MBB5933988.1"/>
    </source>
</evidence>
<sequence>MASPSEPRMTGWWPGRPRGCCPRRGWARSSRRWLADAPDSPSLIVLRDWLGQWEEAGRPAPATYTPTLVRTGEGWDLRLSR</sequence>
<accession>A0A7W9Q6F3</accession>